<dbReference type="InterPro" id="IPR008972">
    <property type="entry name" value="Cupredoxin"/>
</dbReference>
<evidence type="ECO:0000313" key="5">
    <source>
        <dbReference type="EMBL" id="GEO34216.1"/>
    </source>
</evidence>
<protein>
    <recommendedName>
        <fullName evidence="4">Plastocyanin-like domain-containing protein</fullName>
    </recommendedName>
</protein>
<dbReference type="InterPro" id="IPR002355">
    <property type="entry name" value="Cu_oxidase_Cu_BS"/>
</dbReference>
<keyword evidence="3" id="KW-0472">Membrane</keyword>
<dbReference type="Proteomes" id="UP000321181">
    <property type="component" value="Unassembled WGS sequence"/>
</dbReference>
<dbReference type="InterPro" id="IPR011707">
    <property type="entry name" value="Cu-oxidase-like_N"/>
</dbReference>
<gene>
    <name evidence="5" type="ORF">CAE01nite_19410</name>
</gene>
<dbReference type="SUPFAM" id="SSF49503">
    <property type="entry name" value="Cupredoxins"/>
    <property type="match status" value="6"/>
</dbReference>
<feature type="domain" description="Plastocyanin-like" evidence="4">
    <location>
        <begin position="958"/>
        <end position="1031"/>
    </location>
</feature>
<comment type="caution">
    <text evidence="5">The sequence shown here is derived from an EMBL/GenBank/DDBJ whole genome shotgun (WGS) entry which is preliminary data.</text>
</comment>
<accession>A0A512DCM8</accession>
<organism evidence="5 6">
    <name type="scientific">Cellulomonas aerilata</name>
    <dbReference type="NCBI Taxonomy" id="515326"/>
    <lineage>
        <taxon>Bacteria</taxon>
        <taxon>Bacillati</taxon>
        <taxon>Actinomycetota</taxon>
        <taxon>Actinomycetes</taxon>
        <taxon>Micrococcales</taxon>
        <taxon>Cellulomonadaceae</taxon>
        <taxon>Cellulomonas</taxon>
    </lineage>
</organism>
<feature type="domain" description="Plastocyanin-like" evidence="4">
    <location>
        <begin position="385"/>
        <end position="496"/>
    </location>
</feature>
<keyword evidence="3" id="KW-0812">Transmembrane</keyword>
<feature type="region of interest" description="Disordered" evidence="2">
    <location>
        <begin position="41"/>
        <end position="65"/>
    </location>
</feature>
<reference evidence="5 6" key="1">
    <citation type="submission" date="2019-07" db="EMBL/GenBank/DDBJ databases">
        <title>Whole genome shotgun sequence of Cellulomonas aerilata NBRC 106308.</title>
        <authorList>
            <person name="Hosoyama A."/>
            <person name="Uohara A."/>
            <person name="Ohji S."/>
            <person name="Ichikawa N."/>
        </authorList>
    </citation>
    <scope>NUCLEOTIDE SEQUENCE [LARGE SCALE GENOMIC DNA]</scope>
    <source>
        <strain evidence="5 6">NBRC 106308</strain>
    </source>
</reference>
<dbReference type="RefSeq" id="WP_146903386.1">
    <property type="nucleotide sequence ID" value="NZ_BAAARM010000003.1"/>
</dbReference>
<evidence type="ECO:0000256" key="1">
    <source>
        <dbReference type="ARBA" id="ARBA00022723"/>
    </source>
</evidence>
<evidence type="ECO:0000259" key="4">
    <source>
        <dbReference type="Pfam" id="PF07732"/>
    </source>
</evidence>
<dbReference type="Pfam" id="PF07732">
    <property type="entry name" value="Cu-oxidase_3"/>
    <property type="match status" value="2"/>
</dbReference>
<dbReference type="GO" id="GO:0005507">
    <property type="term" value="F:copper ion binding"/>
    <property type="evidence" value="ECO:0007669"/>
    <property type="project" value="InterPro"/>
</dbReference>
<feature type="compositionally biased region" description="Low complexity" evidence="2">
    <location>
        <begin position="126"/>
        <end position="137"/>
    </location>
</feature>
<feature type="transmembrane region" description="Helical" evidence="3">
    <location>
        <begin position="269"/>
        <end position="290"/>
    </location>
</feature>
<keyword evidence="6" id="KW-1185">Reference proteome</keyword>
<feature type="transmembrane region" description="Helical" evidence="3">
    <location>
        <begin position="194"/>
        <end position="216"/>
    </location>
</feature>
<feature type="region of interest" description="Disordered" evidence="2">
    <location>
        <begin position="101"/>
        <end position="174"/>
    </location>
</feature>
<feature type="transmembrane region" description="Helical" evidence="3">
    <location>
        <begin position="228"/>
        <end position="249"/>
    </location>
</feature>
<dbReference type="EMBL" id="BJYY01000013">
    <property type="protein sequence ID" value="GEO34216.1"/>
    <property type="molecule type" value="Genomic_DNA"/>
</dbReference>
<dbReference type="Gene3D" id="2.60.40.420">
    <property type="entry name" value="Cupredoxins - blue copper proteins"/>
    <property type="match status" value="6"/>
</dbReference>
<dbReference type="CDD" id="cd00920">
    <property type="entry name" value="Cupredoxin"/>
    <property type="match status" value="1"/>
</dbReference>
<feature type="transmembrane region" description="Helical" evidence="3">
    <location>
        <begin position="310"/>
        <end position="331"/>
    </location>
</feature>
<dbReference type="PROSITE" id="PS00080">
    <property type="entry name" value="MULTICOPPER_OXIDASE2"/>
    <property type="match status" value="1"/>
</dbReference>
<evidence type="ECO:0000256" key="2">
    <source>
        <dbReference type="SAM" id="MobiDB-lite"/>
    </source>
</evidence>
<sequence length="1684" mass="177362">MPAVRSRSSRALLLPALALSVPLALGTVGWLQLAHGLQPTAQAAPHETAARPPDPGGPDGAVHQHVDPALAAPPAIATGTAAAGHDHADPATAAVPHDHADPAAAAAPHDHADPAAAAAPHDHADPAAAAAPAPTDAGGHVDHTAMAILSGQMDGPSLPTNGTDDAAAAAAPTSARGHHDMAGMSALTHWLRDGLLAVPVVLAALLAGGAVSAAAARRGAAVRGLRRSATASAAGRGGVAALALAVASPGHGLLFEEPVNGPVAHAAEVFVLALPATVLVAMLASVTVGAGRAVRTELARRAGPARPRRAAVAGVVALAVGGVSLVMMPTAQAASSAGVCPAGSRSITYDISAFRISIPLNGWGDRLPDGTIYALQGKDARVGKTQMLANPNLTQPLVIRANVGDCVTVVLKNDLTRRVGVHPDGLVQLDPEASDGARVGKNPDTTVAPGGSRTYTWYADKQGEAPISDIANVDTADPRHTTVQDGLYGAVVVHPKGSVWRNSTTGADLLAGGRAVETQTYADVVTPTGALRSYAMVLMDENEDVKDRNGNQPTYPTTGLPDSTFGINYRSEPLRNRMRAILEHRGTVTPENPNGVAKTITLPNGKVFTPADHFCDGYVPELDRVVDDPGAKCLNEESHLQSWVFGDEGKLVRKAAEGKITVDSDNLIPKAYVGDAVQFHVVHPGAKESHPWHQHTQRWFKDPNNPDSPRNDVQSIGPGEGYRMEIEGGAGGTQRTAGDSIFHCHLYPHFAQGMWGHLRIFDKLRNGTQSYADGTPIQALRELPSRVGQTAAPTAAQPGFPLFVKGDFAQRAYRAPNAVVKDQFAAIRRPGDAPRGPTALEAAGLPALDPAKPGNGYIDPCPAGAPTRTYRPHVVDVPIRYNSAGWTDRQGRVYVEESQAAAVRAGTSAPEPFTIRARLGECVQVFTTNDLHLDEDPAVPLDHVNRLDGDYMHEEETSEVSTHVHLVKFDELASDGTSVGWNYSSSAMPGQTYGYRWFIDQPLRTVFFHDHQYANLHQQKGLFAALHVEPADATWHDPRTGAPTDGTGTVADIRSASGPDFREISVFHQDRIPMWKDGGAGDPVNPPPAVDDYGADQGGYALNYRNEPFQIRVKKGVAGPKGDPAYVYSSTVHGDPSTPVFRAYTKDPVVVRNVDGSHEEVHTFNVHGHRWLNEPDNARSTIVDNQSLSVAEYYNYEVSGARVGRKSRTADSTLKQARNDQANGAPSILAGGAGRPGDYLYGSTPLDDQWLGMWGIFRVPDGAVGDLQPLPDRGAPAAAATPWPALQPGQALNAKPPNAVNTCPVGSPLRTYDVAAINKDIVYNAKTGDHDPAGALYVLSADEAAVRAGTKPTEPLFIRANAGDCVAVTLTNRLPAGGLPAHTGDVPLPADAPFPSGNRVSIHAALLEYDVKRADGATVGHNFDQTVAPGQSITQYWYVPEELAGASVTLADFGDRRGHRHHGLHGGLLVEPKGSTWTHPQTGAPVTTGASAVIRWTDAAGKPQVYREHALEWQDGLNLRTASGAAIAPAGPVDDPYDLGNRGVSYRTERFAPRLAKDPAQSNVFSSVVHGDPATPVIRAYVGDPVRIRLLASSDRGRAHTFVLGGHGWNYQPADPASTVVSARGLLVASQASSHDLVGGAGGPRGTSGDFLYRDGNQANQTNAGLWGLLRVHSTTQADLPRIR</sequence>
<name>A0A512DCM8_9CELL</name>
<keyword evidence="3" id="KW-1133">Transmembrane helix</keyword>
<proteinExistence type="predicted"/>
<evidence type="ECO:0000256" key="3">
    <source>
        <dbReference type="SAM" id="Phobius"/>
    </source>
</evidence>
<evidence type="ECO:0000313" key="6">
    <source>
        <dbReference type="Proteomes" id="UP000321181"/>
    </source>
</evidence>
<keyword evidence="1" id="KW-0479">Metal-binding</keyword>
<dbReference type="OrthoDB" id="345021at2"/>